<evidence type="ECO:0000313" key="3">
    <source>
        <dbReference type="EMBL" id="HIR70077.1"/>
    </source>
</evidence>
<organism evidence="3 4">
    <name type="scientific">Candidatus Pullilachnospira gallistercoris</name>
    <dbReference type="NCBI Taxonomy" id="2840911"/>
    <lineage>
        <taxon>Bacteria</taxon>
        <taxon>Bacillati</taxon>
        <taxon>Bacillota</taxon>
        <taxon>Clostridia</taxon>
        <taxon>Lachnospirales</taxon>
        <taxon>Lachnospiraceae</taxon>
        <taxon>Lachnospiraceae incertae sedis</taxon>
        <taxon>Candidatus Pullilachnospira</taxon>
    </lineage>
</organism>
<keyword evidence="2" id="KW-0472">Membrane</keyword>
<sequence length="139" mass="16641">MLNEERVKQMTKIAMFEQREKRDILPMMHYGKRDYLALHLILCFLAGTVFYLLLYGGIVMLLIWFVIPNLSTMTLILGAVLGILGYIVYLYIYLRLMYQKAQKRYREGRQKIKKLAAEYRVLEEMYQQEEETETPEGWK</sequence>
<feature type="coiled-coil region" evidence="1">
    <location>
        <begin position="98"/>
        <end position="132"/>
    </location>
</feature>
<gene>
    <name evidence="3" type="ORF">IAA55_02210</name>
</gene>
<keyword evidence="1" id="KW-0175">Coiled coil</keyword>
<dbReference type="Proteomes" id="UP000823912">
    <property type="component" value="Unassembled WGS sequence"/>
</dbReference>
<comment type="caution">
    <text evidence="3">The sequence shown here is derived from an EMBL/GenBank/DDBJ whole genome shotgun (WGS) entry which is preliminary data.</text>
</comment>
<evidence type="ECO:0000313" key="4">
    <source>
        <dbReference type="Proteomes" id="UP000823912"/>
    </source>
</evidence>
<accession>A0A9D1E8B7</accession>
<dbReference type="AlphaFoldDB" id="A0A9D1E8B7"/>
<keyword evidence="2" id="KW-0812">Transmembrane</keyword>
<reference evidence="3" key="2">
    <citation type="journal article" date="2021" name="PeerJ">
        <title>Extensive microbial diversity within the chicken gut microbiome revealed by metagenomics and culture.</title>
        <authorList>
            <person name="Gilroy R."/>
            <person name="Ravi A."/>
            <person name="Getino M."/>
            <person name="Pursley I."/>
            <person name="Horton D.L."/>
            <person name="Alikhan N.F."/>
            <person name="Baker D."/>
            <person name="Gharbi K."/>
            <person name="Hall N."/>
            <person name="Watson M."/>
            <person name="Adriaenssens E.M."/>
            <person name="Foster-Nyarko E."/>
            <person name="Jarju S."/>
            <person name="Secka A."/>
            <person name="Antonio M."/>
            <person name="Oren A."/>
            <person name="Chaudhuri R.R."/>
            <person name="La Ragione R."/>
            <person name="Hildebrand F."/>
            <person name="Pallen M.J."/>
        </authorList>
    </citation>
    <scope>NUCLEOTIDE SEQUENCE</scope>
    <source>
        <strain evidence="3">ChiSjej5B23-6657</strain>
    </source>
</reference>
<dbReference type="EMBL" id="DVHM01000036">
    <property type="protein sequence ID" value="HIR70077.1"/>
    <property type="molecule type" value="Genomic_DNA"/>
</dbReference>
<evidence type="ECO:0000256" key="1">
    <source>
        <dbReference type="SAM" id="Coils"/>
    </source>
</evidence>
<keyword evidence="2" id="KW-1133">Transmembrane helix</keyword>
<reference evidence="3" key="1">
    <citation type="submission" date="2020-10" db="EMBL/GenBank/DDBJ databases">
        <authorList>
            <person name="Gilroy R."/>
        </authorList>
    </citation>
    <scope>NUCLEOTIDE SEQUENCE</scope>
    <source>
        <strain evidence="3">ChiSjej5B23-6657</strain>
    </source>
</reference>
<name>A0A9D1E8B7_9FIRM</name>
<proteinExistence type="predicted"/>
<evidence type="ECO:0000256" key="2">
    <source>
        <dbReference type="SAM" id="Phobius"/>
    </source>
</evidence>
<feature type="transmembrane region" description="Helical" evidence="2">
    <location>
        <begin position="36"/>
        <end position="67"/>
    </location>
</feature>
<protein>
    <submittedName>
        <fullName evidence="3">Uncharacterized protein</fullName>
    </submittedName>
</protein>
<feature type="transmembrane region" description="Helical" evidence="2">
    <location>
        <begin position="73"/>
        <end position="94"/>
    </location>
</feature>